<accession>A0AAN7GPW4</accession>
<protein>
    <submittedName>
        <fullName evidence="1">Uncharacterized protein</fullName>
    </submittedName>
</protein>
<comment type="caution">
    <text evidence="1">The sequence shown here is derived from an EMBL/GenBank/DDBJ whole genome shotgun (WGS) entry which is preliminary data.</text>
</comment>
<keyword evidence="2" id="KW-1185">Reference proteome</keyword>
<evidence type="ECO:0000313" key="2">
    <source>
        <dbReference type="Proteomes" id="UP001345219"/>
    </source>
</evidence>
<evidence type="ECO:0000313" key="1">
    <source>
        <dbReference type="EMBL" id="KAK4744393.1"/>
    </source>
</evidence>
<dbReference type="PANTHER" id="PTHR37611:SF4">
    <property type="entry name" value="OS06G0538400 PROTEIN"/>
    <property type="match status" value="1"/>
</dbReference>
<dbReference type="PANTHER" id="PTHR37611">
    <property type="entry name" value="VIRUS-SPECIFIC-SIGNALING-PATHWAY REGULATED PROTEIN-RELATED"/>
    <property type="match status" value="1"/>
</dbReference>
<reference evidence="1 2" key="1">
    <citation type="journal article" date="2023" name="Hortic Res">
        <title>Pangenome of water caltrop reveals structural variations and asymmetric subgenome divergence after allopolyploidization.</title>
        <authorList>
            <person name="Zhang X."/>
            <person name="Chen Y."/>
            <person name="Wang L."/>
            <person name="Yuan Y."/>
            <person name="Fang M."/>
            <person name="Shi L."/>
            <person name="Lu R."/>
            <person name="Comes H.P."/>
            <person name="Ma Y."/>
            <person name="Chen Y."/>
            <person name="Huang G."/>
            <person name="Zhou Y."/>
            <person name="Zheng Z."/>
            <person name="Qiu Y."/>
        </authorList>
    </citation>
    <scope>NUCLEOTIDE SEQUENCE [LARGE SCALE GENOMIC DNA]</scope>
    <source>
        <tissue evidence="1">Roots</tissue>
    </source>
</reference>
<dbReference type="AlphaFoldDB" id="A0AAN7GPW4"/>
<gene>
    <name evidence="1" type="ORF">SAY87_010705</name>
</gene>
<organism evidence="1 2">
    <name type="scientific">Trapa incisa</name>
    <dbReference type="NCBI Taxonomy" id="236973"/>
    <lineage>
        <taxon>Eukaryota</taxon>
        <taxon>Viridiplantae</taxon>
        <taxon>Streptophyta</taxon>
        <taxon>Embryophyta</taxon>
        <taxon>Tracheophyta</taxon>
        <taxon>Spermatophyta</taxon>
        <taxon>Magnoliopsida</taxon>
        <taxon>eudicotyledons</taxon>
        <taxon>Gunneridae</taxon>
        <taxon>Pentapetalae</taxon>
        <taxon>rosids</taxon>
        <taxon>malvids</taxon>
        <taxon>Myrtales</taxon>
        <taxon>Lythraceae</taxon>
        <taxon>Trapa</taxon>
    </lineage>
</organism>
<proteinExistence type="predicted"/>
<name>A0AAN7GPW4_9MYRT</name>
<dbReference type="EMBL" id="JAXIOK010000022">
    <property type="protein sequence ID" value="KAK4744393.1"/>
    <property type="molecule type" value="Genomic_DNA"/>
</dbReference>
<sequence>MDEMASSLASEDQASAAHDIKLLGEYFEGVCGEVLEINNAVLMSLLEDSQGDSQEFDQLNDMIQSLEAEIYQNSTDGHGLGMCIIGNSDEDDENPAANISGRFGSYDWPYPAEDFGWMDMDTVLPALEEYMDWYIEESQFGDEMNCVYSSQVYSMDE</sequence>
<dbReference type="Proteomes" id="UP001345219">
    <property type="component" value="Chromosome 9"/>
</dbReference>